<dbReference type="SMART" id="SM00054">
    <property type="entry name" value="EFh"/>
    <property type="match status" value="2"/>
</dbReference>
<dbReference type="InterPro" id="IPR002048">
    <property type="entry name" value="EF_hand_dom"/>
</dbReference>
<dbReference type="PROSITE" id="PS00018">
    <property type="entry name" value="EF_HAND_1"/>
    <property type="match status" value="2"/>
</dbReference>
<feature type="domain" description="EF-hand" evidence="1">
    <location>
        <begin position="12"/>
        <end position="47"/>
    </location>
</feature>
<name>A0A6N4RBN2_BLAVI</name>
<accession>A0A6N4RBN2</accession>
<evidence type="ECO:0000313" key="3">
    <source>
        <dbReference type="Proteomes" id="UP000320948"/>
    </source>
</evidence>
<dbReference type="SUPFAM" id="SSF47473">
    <property type="entry name" value="EF-hand"/>
    <property type="match status" value="1"/>
</dbReference>
<sequence>MNTITGLYTTATGLAQLREGFAKADTDGSKALSFAEFEAAAKLNPNITASSTVEATFAKLDADGNKQITANEITQGLNLTTQVYSALLQGQELRSGNAFLTLLGSASNASSMFGTDSSSNYFNLTSSLMGGGSASTYLTTLASGGNSNTTLLAAMFDGSGGTASRLESLLSQYVTTDTEA</sequence>
<proteinExistence type="predicted"/>
<dbReference type="InterPro" id="IPR018247">
    <property type="entry name" value="EF_Hand_1_Ca_BS"/>
</dbReference>
<dbReference type="EMBL" id="VAFM01000002">
    <property type="protein sequence ID" value="TKW60641.1"/>
    <property type="molecule type" value="Genomic_DNA"/>
</dbReference>
<dbReference type="InterPro" id="IPR011992">
    <property type="entry name" value="EF-hand-dom_pair"/>
</dbReference>
<gene>
    <name evidence="2" type="ORF">DI628_07005</name>
</gene>
<feature type="domain" description="EF-hand" evidence="1">
    <location>
        <begin position="48"/>
        <end position="83"/>
    </location>
</feature>
<comment type="caution">
    <text evidence="2">The sequence shown here is derived from an EMBL/GenBank/DDBJ whole genome shotgun (WGS) entry which is preliminary data.</text>
</comment>
<dbReference type="GO" id="GO:0005509">
    <property type="term" value="F:calcium ion binding"/>
    <property type="evidence" value="ECO:0007669"/>
    <property type="project" value="InterPro"/>
</dbReference>
<dbReference type="Proteomes" id="UP000320948">
    <property type="component" value="Unassembled WGS sequence"/>
</dbReference>
<protein>
    <recommendedName>
        <fullName evidence="1">EF-hand domain-containing protein</fullName>
    </recommendedName>
</protein>
<organism evidence="2 3">
    <name type="scientific">Blastochloris viridis</name>
    <name type="common">Rhodopseudomonas viridis</name>
    <dbReference type="NCBI Taxonomy" id="1079"/>
    <lineage>
        <taxon>Bacteria</taxon>
        <taxon>Pseudomonadati</taxon>
        <taxon>Pseudomonadota</taxon>
        <taxon>Alphaproteobacteria</taxon>
        <taxon>Hyphomicrobiales</taxon>
        <taxon>Blastochloridaceae</taxon>
        <taxon>Blastochloris</taxon>
    </lineage>
</organism>
<reference evidence="2 3" key="1">
    <citation type="journal article" date="2017" name="Nat. Commun.">
        <title>In situ click chemistry generation of cyclooxygenase-2 inhibitors.</title>
        <authorList>
            <person name="Bhardwaj A."/>
            <person name="Kaur J."/>
            <person name="Wuest M."/>
            <person name="Wuest F."/>
        </authorList>
    </citation>
    <scope>NUCLEOTIDE SEQUENCE [LARGE SCALE GENOMIC DNA]</scope>
    <source>
        <strain evidence="2">S2_018_000_R2_106</strain>
    </source>
</reference>
<evidence type="ECO:0000313" key="2">
    <source>
        <dbReference type="EMBL" id="TKW60641.1"/>
    </source>
</evidence>
<dbReference type="Gene3D" id="1.10.238.10">
    <property type="entry name" value="EF-hand"/>
    <property type="match status" value="1"/>
</dbReference>
<dbReference type="PROSITE" id="PS50222">
    <property type="entry name" value="EF_HAND_2"/>
    <property type="match status" value="2"/>
</dbReference>
<dbReference type="AlphaFoldDB" id="A0A6N4RBN2"/>
<evidence type="ECO:0000259" key="1">
    <source>
        <dbReference type="PROSITE" id="PS50222"/>
    </source>
</evidence>